<sequence length="70" mass="7812">VERFGLSRCIISCKFLCIGGKINIICYMLSNCFLFSSFFGVADMWHCIYGVALLCPSIGSCRYIKPCSVI</sequence>
<feature type="non-terminal residue" evidence="1">
    <location>
        <position position="1"/>
    </location>
</feature>
<evidence type="ECO:0000313" key="1">
    <source>
        <dbReference type="EMBL" id="JAA91296.1"/>
    </source>
</evidence>
<protein>
    <submittedName>
        <fullName evidence="1">Uncharacterized protein</fullName>
    </submittedName>
</protein>
<name>S4PF72_9NEOP</name>
<proteinExistence type="predicted"/>
<dbReference type="EMBL" id="GAIX01001264">
    <property type="protein sequence ID" value="JAA91296.1"/>
    <property type="molecule type" value="Transcribed_RNA"/>
</dbReference>
<accession>S4PF72</accession>
<dbReference type="AlphaFoldDB" id="S4PF72"/>
<reference evidence="1" key="2">
    <citation type="submission" date="2013-05" db="EMBL/GenBank/DDBJ databases">
        <authorList>
            <person name="Carter J.-M."/>
            <person name="Baker S.C."/>
            <person name="Pink R."/>
            <person name="Carter D.R.F."/>
            <person name="Collins A."/>
            <person name="Tomlin J."/>
            <person name="Gibbs M."/>
            <person name="Breuker C.J."/>
        </authorList>
    </citation>
    <scope>NUCLEOTIDE SEQUENCE</scope>
    <source>
        <tissue evidence="1">Ovary</tissue>
    </source>
</reference>
<organism evidence="1">
    <name type="scientific">Pararge aegeria</name>
    <name type="common">speckled wood butterfly</name>
    <dbReference type="NCBI Taxonomy" id="116150"/>
    <lineage>
        <taxon>Eukaryota</taxon>
        <taxon>Metazoa</taxon>
        <taxon>Ecdysozoa</taxon>
        <taxon>Arthropoda</taxon>
        <taxon>Hexapoda</taxon>
        <taxon>Insecta</taxon>
        <taxon>Pterygota</taxon>
        <taxon>Neoptera</taxon>
        <taxon>Endopterygota</taxon>
        <taxon>Lepidoptera</taxon>
        <taxon>Glossata</taxon>
        <taxon>Ditrysia</taxon>
        <taxon>Papilionoidea</taxon>
        <taxon>Nymphalidae</taxon>
        <taxon>Satyrinae</taxon>
        <taxon>Satyrini</taxon>
        <taxon>Parargina</taxon>
        <taxon>Pararge</taxon>
    </lineage>
</organism>
<reference evidence="1" key="1">
    <citation type="journal article" date="2013" name="BMC Genomics">
        <title>Unscrambling butterfly oogenesis.</title>
        <authorList>
            <person name="Carter J.M."/>
            <person name="Baker S.C."/>
            <person name="Pink R."/>
            <person name="Carter D.R."/>
            <person name="Collins A."/>
            <person name="Tomlin J."/>
            <person name="Gibbs M."/>
            <person name="Breuker C.J."/>
        </authorList>
    </citation>
    <scope>NUCLEOTIDE SEQUENCE</scope>
    <source>
        <tissue evidence="1">Ovary</tissue>
    </source>
</reference>